<dbReference type="KEGG" id="gry:D7I44_03400"/>
<dbReference type="PANTHER" id="PTHR44688:SF16">
    <property type="entry name" value="DNA-BINDING TRANSCRIPTIONAL ACTIVATOR DEVR_DOSR"/>
    <property type="match status" value="1"/>
</dbReference>
<dbReference type="InterPro" id="IPR000792">
    <property type="entry name" value="Tscrpt_reg_LuxR_C"/>
</dbReference>
<organism evidence="5 6">
    <name type="scientific">Gryllotalpicola protaetiae</name>
    <dbReference type="NCBI Taxonomy" id="2419771"/>
    <lineage>
        <taxon>Bacteria</taxon>
        <taxon>Bacillati</taxon>
        <taxon>Actinomycetota</taxon>
        <taxon>Actinomycetes</taxon>
        <taxon>Micrococcales</taxon>
        <taxon>Microbacteriaceae</taxon>
        <taxon>Gryllotalpicola</taxon>
    </lineage>
</organism>
<dbReference type="EMBL" id="CP032624">
    <property type="protein sequence ID" value="AYG02660.1"/>
    <property type="molecule type" value="Genomic_DNA"/>
</dbReference>
<dbReference type="InterPro" id="IPR016032">
    <property type="entry name" value="Sig_transdc_resp-reg_C-effctor"/>
</dbReference>
<evidence type="ECO:0000313" key="6">
    <source>
        <dbReference type="Proteomes" id="UP000275069"/>
    </source>
</evidence>
<dbReference type="PANTHER" id="PTHR44688">
    <property type="entry name" value="DNA-BINDING TRANSCRIPTIONAL ACTIVATOR DEVR_DOSR"/>
    <property type="match status" value="1"/>
</dbReference>
<sequence>MITVSAGPTAGVRMTELRSALYGASFEMSGIRDRGERRAAIAEALGQLIPSDSTGWVAWSAEAPAIIARWPENAAAQRTLGGHIASLAHPVLRAIRAGRGLEPMRLSDLTDTTGSRRSAVLDDLYRVMGARHQLTFPALRAPDGSFSTWALHRASVDFDDDELALAAHVAPLLSLVERGAWRSTSSAASDVLTARECGILRLLADGLTTAQIGYVERISARTAAKHIEHIYAKLDVHDRASATRAAARLGLLAP</sequence>
<dbReference type="SUPFAM" id="SSF46894">
    <property type="entry name" value="C-terminal effector domain of the bipartite response regulators"/>
    <property type="match status" value="1"/>
</dbReference>
<feature type="domain" description="HTH luxR-type" evidence="4">
    <location>
        <begin position="185"/>
        <end position="250"/>
    </location>
</feature>
<dbReference type="Pfam" id="PF00196">
    <property type="entry name" value="GerE"/>
    <property type="match status" value="1"/>
</dbReference>
<evidence type="ECO:0000256" key="3">
    <source>
        <dbReference type="ARBA" id="ARBA00023163"/>
    </source>
</evidence>
<gene>
    <name evidence="5" type="ORF">D7I44_03400</name>
</gene>
<protein>
    <recommendedName>
        <fullName evidence="4">HTH luxR-type domain-containing protein</fullName>
    </recommendedName>
</protein>
<dbReference type="InterPro" id="IPR036388">
    <property type="entry name" value="WH-like_DNA-bd_sf"/>
</dbReference>
<evidence type="ECO:0000256" key="1">
    <source>
        <dbReference type="ARBA" id="ARBA00023015"/>
    </source>
</evidence>
<evidence type="ECO:0000259" key="4">
    <source>
        <dbReference type="PROSITE" id="PS50043"/>
    </source>
</evidence>
<dbReference type="GO" id="GO:0003677">
    <property type="term" value="F:DNA binding"/>
    <property type="evidence" value="ECO:0007669"/>
    <property type="project" value="UniProtKB-KW"/>
</dbReference>
<dbReference type="AlphaFoldDB" id="A0A387BNP0"/>
<dbReference type="Gene3D" id="1.10.10.10">
    <property type="entry name" value="Winged helix-like DNA-binding domain superfamily/Winged helix DNA-binding domain"/>
    <property type="match status" value="1"/>
</dbReference>
<keyword evidence="1" id="KW-0805">Transcription regulation</keyword>
<dbReference type="Proteomes" id="UP000275069">
    <property type="component" value="Chromosome"/>
</dbReference>
<evidence type="ECO:0000256" key="2">
    <source>
        <dbReference type="ARBA" id="ARBA00023125"/>
    </source>
</evidence>
<dbReference type="CDD" id="cd06170">
    <property type="entry name" value="LuxR_C_like"/>
    <property type="match status" value="1"/>
</dbReference>
<dbReference type="PROSITE" id="PS50043">
    <property type="entry name" value="HTH_LUXR_2"/>
    <property type="match status" value="1"/>
</dbReference>
<accession>A0A387BNP0</accession>
<evidence type="ECO:0000313" key="5">
    <source>
        <dbReference type="EMBL" id="AYG02660.1"/>
    </source>
</evidence>
<keyword evidence="2" id="KW-0238">DNA-binding</keyword>
<proteinExistence type="predicted"/>
<keyword evidence="3" id="KW-0804">Transcription</keyword>
<keyword evidence="6" id="KW-1185">Reference proteome</keyword>
<dbReference type="GO" id="GO:0006355">
    <property type="term" value="P:regulation of DNA-templated transcription"/>
    <property type="evidence" value="ECO:0007669"/>
    <property type="project" value="InterPro"/>
</dbReference>
<name>A0A387BNP0_9MICO</name>
<dbReference type="SMART" id="SM00421">
    <property type="entry name" value="HTH_LUXR"/>
    <property type="match status" value="1"/>
</dbReference>
<reference evidence="5 6" key="1">
    <citation type="submission" date="2018-09" db="EMBL/GenBank/DDBJ databases">
        <title>Genome sequencing of strain 2DFW10M-5.</title>
        <authorList>
            <person name="Heo J."/>
            <person name="Kim S.-J."/>
            <person name="Kwon S.-W."/>
        </authorList>
    </citation>
    <scope>NUCLEOTIDE SEQUENCE [LARGE SCALE GENOMIC DNA]</scope>
    <source>
        <strain evidence="5 6">2DFW10M-5</strain>
    </source>
</reference>
<dbReference type="PRINTS" id="PR00038">
    <property type="entry name" value="HTHLUXR"/>
</dbReference>
<dbReference type="OrthoDB" id="3197423at2"/>